<organism evidence="1 2">
    <name type="scientific">Mycolicibacterium parafortuitum</name>
    <name type="common">Mycobacterium parafortuitum</name>
    <dbReference type="NCBI Taxonomy" id="39692"/>
    <lineage>
        <taxon>Bacteria</taxon>
        <taxon>Bacillati</taxon>
        <taxon>Actinomycetota</taxon>
        <taxon>Actinomycetes</taxon>
        <taxon>Mycobacteriales</taxon>
        <taxon>Mycobacteriaceae</taxon>
        <taxon>Mycolicibacterium</taxon>
    </lineage>
</organism>
<gene>
    <name evidence="1" type="ORF">OHX15_09135</name>
</gene>
<sequence>MYTFNAQHRTAIESSVAVVRHVRPDMLTLLTPCAGWTLADLLTHMTAQHHGFAAAARGGGREHAVWNAESYAGAVTADPAGTYASAADDALRAFATDGVEDALFALPELGPEITVPGAMALGFHFVDYVVHGWDVATTLGRPYRLPADVIAAALPIAMAVPDGEIRDDDAFPFARSVQPTATDADVGDDFAQLLRHLGRDADGVAATSAVNSGTGHRRQG</sequence>
<keyword evidence="2" id="KW-1185">Reference proteome</keyword>
<evidence type="ECO:0000313" key="1">
    <source>
        <dbReference type="EMBL" id="MDZ5085548.1"/>
    </source>
</evidence>
<dbReference type="EMBL" id="JAOXLN010000007">
    <property type="protein sequence ID" value="MDZ5085548.1"/>
    <property type="molecule type" value="Genomic_DNA"/>
</dbReference>
<name>A0ACC6MF10_MYCPF</name>
<comment type="caution">
    <text evidence="1">The sequence shown here is derived from an EMBL/GenBank/DDBJ whole genome shotgun (WGS) entry which is preliminary data.</text>
</comment>
<accession>A0ACC6MF10</accession>
<reference evidence="1 2" key="1">
    <citation type="journal article" date="2021" name="Chemosphere">
        <title>Bioballs carrying a syntrophic Rhodococcus and Mycolicibacterium consortium for simultaneous sorption and biodegradation of fuel oil in contaminated freshwater.</title>
        <authorList>
            <person name="Naloka K."/>
            <person name="Polrit D."/>
            <person name="Muangchinda C."/>
            <person name="Thoetkiattikul H."/>
            <person name="Pinyakong O."/>
        </authorList>
    </citation>
    <scope>NUCLEOTIDE SEQUENCE [LARGE SCALE GENOMIC DNA]</scope>
    <source>
        <strain evidence="1 2">J101</strain>
    </source>
</reference>
<dbReference type="Proteomes" id="UP001289645">
    <property type="component" value="Unassembled WGS sequence"/>
</dbReference>
<proteinExistence type="predicted"/>
<protein>
    <submittedName>
        <fullName evidence="1">TIGR03086 family metal-binding protein</fullName>
    </submittedName>
</protein>
<evidence type="ECO:0000313" key="2">
    <source>
        <dbReference type="Proteomes" id="UP001289645"/>
    </source>
</evidence>